<dbReference type="Ensembl" id="ENSSAUT00010018288.1">
    <property type="protein sequence ID" value="ENSSAUP00010017285.1"/>
    <property type="gene ID" value="ENSSAUG00010007928.1"/>
</dbReference>
<dbReference type="OrthoDB" id="9940625at2759"/>
<dbReference type="RefSeq" id="XP_030286923.1">
    <property type="nucleotide sequence ID" value="XM_030431063.1"/>
</dbReference>
<dbReference type="GO" id="GO:0009897">
    <property type="term" value="C:external side of plasma membrane"/>
    <property type="evidence" value="ECO:0007669"/>
    <property type="project" value="TreeGrafter"/>
</dbReference>
<gene>
    <name evidence="5" type="primary">LOC115589909</name>
</gene>
<evidence type="ECO:0000256" key="1">
    <source>
        <dbReference type="ARBA" id="ARBA00023157"/>
    </source>
</evidence>
<feature type="chain" id="PRO_5025333236" evidence="3">
    <location>
        <begin position="24"/>
        <end position="389"/>
    </location>
</feature>
<protein>
    <submittedName>
        <fullName evidence="5">Interleukin-13 receptor subunit alpha-1-like</fullName>
    </submittedName>
</protein>
<dbReference type="GeneID" id="115589909"/>
<feature type="transmembrane region" description="Helical" evidence="2">
    <location>
        <begin position="307"/>
        <end position="329"/>
    </location>
</feature>
<dbReference type="PANTHER" id="PTHR23037">
    <property type="entry name" value="CYTOKINE RECEPTOR"/>
    <property type="match status" value="1"/>
</dbReference>
<dbReference type="OMA" id="VKDFKCV"/>
<evidence type="ECO:0000313" key="5">
    <source>
        <dbReference type="Ensembl" id="ENSSAUP00010017285.1"/>
    </source>
</evidence>
<reference evidence="5" key="1">
    <citation type="submission" date="2021-04" db="EMBL/GenBank/DDBJ databases">
        <authorList>
            <consortium name="Wellcome Sanger Institute Data Sharing"/>
        </authorList>
    </citation>
    <scope>NUCLEOTIDE SEQUENCE [LARGE SCALE GENOMIC DNA]</scope>
</reference>
<organism evidence="5 6">
    <name type="scientific">Sparus aurata</name>
    <name type="common">Gilthead sea bream</name>
    <dbReference type="NCBI Taxonomy" id="8175"/>
    <lineage>
        <taxon>Eukaryota</taxon>
        <taxon>Metazoa</taxon>
        <taxon>Chordata</taxon>
        <taxon>Craniata</taxon>
        <taxon>Vertebrata</taxon>
        <taxon>Euteleostomi</taxon>
        <taxon>Actinopterygii</taxon>
        <taxon>Neopterygii</taxon>
        <taxon>Teleostei</taxon>
        <taxon>Neoteleostei</taxon>
        <taxon>Acanthomorphata</taxon>
        <taxon>Eupercaria</taxon>
        <taxon>Spariformes</taxon>
        <taxon>Sparidae</taxon>
        <taxon>Sparus</taxon>
    </lineage>
</organism>
<dbReference type="PANTHER" id="PTHR23037:SF35">
    <property type="entry name" value="FIBRONECTIN TYPE-III DOMAIN-CONTAINING PROTEIN"/>
    <property type="match status" value="1"/>
</dbReference>
<dbReference type="FunCoup" id="A0A671UXH1">
    <property type="interactions" value="22"/>
</dbReference>
<sequence length="389" mass="44375">MTPRGFPNSFLLTALIMTLHCNADLCPPPTELKYDWLDKFTLRLFWKKPKDLPDNNKIKFMLRDHNGKDTCLEETEYTTSLLTEDVDSDWTYSIWTNCSQLASKENTPTEIVTIKPPKPRAKLVEDFKCFAETNNCSWIPVNPSLNLTLSYRMEGDSEECIKSLKQCDQPYSLRERNGCVLNINAIDNIYILVETEAGMSTFKAVFEVHPPKLNITEEGDSLIVNVTTPKVGKTECWKYYICYKQCSNKETCQETDSGGHIMTVPYNKHCLYEFKARVSTTDYCVPISSEWSEYVPYGINKPPDRTLTVVAIAIPIILSICVILSCYCFRRHSSVICPTIPDPSAIFKEMMMNGPRELPNGGNLYKPVEHLEPCRILLVPENSILQQNS</sequence>
<evidence type="ECO:0000256" key="3">
    <source>
        <dbReference type="SAM" id="SignalP"/>
    </source>
</evidence>
<name>A0A671UXH1_SPAAU</name>
<dbReference type="GeneTree" id="ENSGT00730000112044"/>
<dbReference type="InParanoid" id="A0A671UXH1"/>
<dbReference type="GO" id="GO:0004896">
    <property type="term" value="F:cytokine receptor activity"/>
    <property type="evidence" value="ECO:0007669"/>
    <property type="project" value="TreeGrafter"/>
</dbReference>
<proteinExistence type="predicted"/>
<feature type="signal peptide" evidence="3">
    <location>
        <begin position="1"/>
        <end position="23"/>
    </location>
</feature>
<evidence type="ECO:0000313" key="6">
    <source>
        <dbReference type="Proteomes" id="UP000472265"/>
    </source>
</evidence>
<keyword evidence="1" id="KW-1015">Disulfide bond</keyword>
<keyword evidence="2" id="KW-0472">Membrane</keyword>
<accession>A0A671UXH1</accession>
<reference evidence="5" key="2">
    <citation type="submission" date="2025-08" db="UniProtKB">
        <authorList>
            <consortium name="Ensembl"/>
        </authorList>
    </citation>
    <scope>IDENTIFICATION</scope>
</reference>
<keyword evidence="6" id="KW-1185">Reference proteome</keyword>
<dbReference type="PROSITE" id="PS50853">
    <property type="entry name" value="FN3"/>
    <property type="match status" value="1"/>
</dbReference>
<keyword evidence="2" id="KW-1133">Transmembrane helix</keyword>
<evidence type="ECO:0000256" key="2">
    <source>
        <dbReference type="SAM" id="Phobius"/>
    </source>
</evidence>
<dbReference type="AlphaFoldDB" id="A0A671UXH1"/>
<dbReference type="InterPro" id="IPR003961">
    <property type="entry name" value="FN3_dom"/>
</dbReference>
<keyword evidence="3" id="KW-0732">Signal</keyword>
<keyword evidence="2" id="KW-0812">Transmembrane</keyword>
<dbReference type="Proteomes" id="UP000472265">
    <property type="component" value="Chromosome 10"/>
</dbReference>
<reference evidence="5" key="3">
    <citation type="submission" date="2025-09" db="UniProtKB">
        <authorList>
            <consortium name="Ensembl"/>
        </authorList>
    </citation>
    <scope>IDENTIFICATION</scope>
</reference>
<feature type="domain" description="Fibronectin type-III" evidence="4">
    <location>
        <begin position="28"/>
        <end position="119"/>
    </location>
</feature>
<evidence type="ECO:0000259" key="4">
    <source>
        <dbReference type="PROSITE" id="PS50853"/>
    </source>
</evidence>